<evidence type="ECO:0000313" key="1">
    <source>
        <dbReference type="EMBL" id="KAK7266055.1"/>
    </source>
</evidence>
<keyword evidence="2" id="KW-1185">Reference proteome</keyword>
<dbReference type="Proteomes" id="UP001372338">
    <property type="component" value="Unassembled WGS sequence"/>
</dbReference>
<evidence type="ECO:0000313" key="2">
    <source>
        <dbReference type="Proteomes" id="UP001372338"/>
    </source>
</evidence>
<proteinExistence type="predicted"/>
<organism evidence="1 2">
    <name type="scientific">Crotalaria pallida</name>
    <name type="common">Smooth rattlebox</name>
    <name type="synonym">Crotalaria striata</name>
    <dbReference type="NCBI Taxonomy" id="3830"/>
    <lineage>
        <taxon>Eukaryota</taxon>
        <taxon>Viridiplantae</taxon>
        <taxon>Streptophyta</taxon>
        <taxon>Embryophyta</taxon>
        <taxon>Tracheophyta</taxon>
        <taxon>Spermatophyta</taxon>
        <taxon>Magnoliopsida</taxon>
        <taxon>eudicotyledons</taxon>
        <taxon>Gunneridae</taxon>
        <taxon>Pentapetalae</taxon>
        <taxon>rosids</taxon>
        <taxon>fabids</taxon>
        <taxon>Fabales</taxon>
        <taxon>Fabaceae</taxon>
        <taxon>Papilionoideae</taxon>
        <taxon>50 kb inversion clade</taxon>
        <taxon>genistoids sensu lato</taxon>
        <taxon>core genistoids</taxon>
        <taxon>Crotalarieae</taxon>
        <taxon>Crotalaria</taxon>
    </lineage>
</organism>
<dbReference type="EMBL" id="JAYWIO010000004">
    <property type="protein sequence ID" value="KAK7266055.1"/>
    <property type="molecule type" value="Genomic_DNA"/>
</dbReference>
<dbReference type="AlphaFoldDB" id="A0AAN9F2M5"/>
<gene>
    <name evidence="1" type="ORF">RIF29_18694</name>
</gene>
<reference evidence="1 2" key="1">
    <citation type="submission" date="2024-01" db="EMBL/GenBank/DDBJ databases">
        <title>The genomes of 5 underutilized Papilionoideae crops provide insights into root nodulation and disease resistanc.</title>
        <authorList>
            <person name="Yuan L."/>
        </authorList>
    </citation>
    <scope>NUCLEOTIDE SEQUENCE [LARGE SCALE GENOMIC DNA]</scope>
    <source>
        <strain evidence="1">ZHUSHIDOU_FW_LH</strain>
        <tissue evidence="1">Leaf</tissue>
    </source>
</reference>
<name>A0AAN9F2M5_CROPI</name>
<sequence length="89" mass="10276">MYSNVIGFELTHFKLNLNKSKFVRRAKEVCGGWDRMDQGHVEDMGGCDYGGFGWVLRHRERKGSGVAMEVEGWRLRDGRRMRLEGGKKV</sequence>
<comment type="caution">
    <text evidence="1">The sequence shown here is derived from an EMBL/GenBank/DDBJ whole genome shotgun (WGS) entry which is preliminary data.</text>
</comment>
<protein>
    <submittedName>
        <fullName evidence="1">Uncharacterized protein</fullName>
    </submittedName>
</protein>
<accession>A0AAN9F2M5</accession>